<keyword evidence="9" id="KW-1185">Reference proteome</keyword>
<evidence type="ECO:0000256" key="1">
    <source>
        <dbReference type="ARBA" id="ARBA00001966"/>
    </source>
</evidence>
<evidence type="ECO:0000256" key="5">
    <source>
        <dbReference type="ARBA" id="ARBA00023004"/>
    </source>
</evidence>
<sequence>MPTFLFASPVFGPVHSRRLGLSLGVNLLPADGKLCTFDCLYCECGRNADARPKTDMPARTLVADRLEARIRALAQAGTPIDAITFAGNGEPTMHPEFAEIVEDTIAVRDRLAPAAKLCVLTNSTNLLKPKVAEALARFDLPMFKIDALDDDWVRRVNRPQCPYNQAALVEALKAWQGRCIIQTMFLCGTAEGVSVDNTTDDFVEPWLEVLRRIRPKYVSIYSLDRDAPCSTLKKAAPERLIEIGERVKAAGIRVQVSVKASEVRREKERT</sequence>
<dbReference type="InterPro" id="IPR007197">
    <property type="entry name" value="rSAM"/>
</dbReference>
<organism evidence="8 9">
    <name type="scientific">Sutterella massiliensis</name>
    <dbReference type="NCBI Taxonomy" id="1816689"/>
    <lineage>
        <taxon>Bacteria</taxon>
        <taxon>Pseudomonadati</taxon>
        <taxon>Pseudomonadota</taxon>
        <taxon>Betaproteobacteria</taxon>
        <taxon>Burkholderiales</taxon>
        <taxon>Sutterellaceae</taxon>
        <taxon>Sutterella</taxon>
    </lineage>
</organism>
<evidence type="ECO:0000259" key="7">
    <source>
        <dbReference type="Pfam" id="PF04055"/>
    </source>
</evidence>
<dbReference type="SUPFAM" id="SSF102114">
    <property type="entry name" value="Radical SAM enzymes"/>
    <property type="match status" value="1"/>
</dbReference>
<dbReference type="PANTHER" id="PTHR43787">
    <property type="entry name" value="FEMO COFACTOR BIOSYNTHESIS PROTEIN NIFB-RELATED"/>
    <property type="match status" value="1"/>
</dbReference>
<evidence type="ECO:0000256" key="3">
    <source>
        <dbReference type="ARBA" id="ARBA00022691"/>
    </source>
</evidence>
<evidence type="ECO:0000256" key="2">
    <source>
        <dbReference type="ARBA" id="ARBA00022485"/>
    </source>
</evidence>
<dbReference type="InterPro" id="IPR013785">
    <property type="entry name" value="Aldolase_TIM"/>
</dbReference>
<evidence type="ECO:0000256" key="4">
    <source>
        <dbReference type="ARBA" id="ARBA00022723"/>
    </source>
</evidence>
<dbReference type="InterPro" id="IPR058240">
    <property type="entry name" value="rSAM_sf"/>
</dbReference>
<feature type="domain" description="Radical SAM core" evidence="7">
    <location>
        <begin position="34"/>
        <end position="184"/>
    </location>
</feature>
<comment type="cofactor">
    <cofactor evidence="1">
        <name>[4Fe-4S] cluster</name>
        <dbReference type="ChEBI" id="CHEBI:49883"/>
    </cofactor>
</comment>
<evidence type="ECO:0000256" key="6">
    <source>
        <dbReference type="ARBA" id="ARBA00023014"/>
    </source>
</evidence>
<dbReference type="SFLD" id="SFLDS00029">
    <property type="entry name" value="Radical_SAM"/>
    <property type="match status" value="1"/>
</dbReference>
<gene>
    <name evidence="8" type="ORF">H6A60_08110</name>
</gene>
<evidence type="ECO:0000313" key="8">
    <source>
        <dbReference type="EMBL" id="MBM6704442.1"/>
    </source>
</evidence>
<accession>A0ABS2DTH1</accession>
<dbReference type="RefSeq" id="WP_205103264.1">
    <property type="nucleotide sequence ID" value="NZ_JACJJC010000012.1"/>
</dbReference>
<keyword evidence="5" id="KW-0408">Iron</keyword>
<keyword evidence="4" id="KW-0479">Metal-binding</keyword>
<dbReference type="Pfam" id="PF04055">
    <property type="entry name" value="Radical_SAM"/>
    <property type="match status" value="1"/>
</dbReference>
<evidence type="ECO:0000313" key="9">
    <source>
        <dbReference type="Proteomes" id="UP000715095"/>
    </source>
</evidence>
<dbReference type="SFLD" id="SFLDG01083">
    <property type="entry name" value="Uncharacterised_Radical_SAM_Su"/>
    <property type="match status" value="1"/>
</dbReference>
<dbReference type="Gene3D" id="3.20.20.70">
    <property type="entry name" value="Aldolase class I"/>
    <property type="match status" value="1"/>
</dbReference>
<keyword evidence="2" id="KW-0004">4Fe-4S</keyword>
<dbReference type="CDD" id="cd01335">
    <property type="entry name" value="Radical_SAM"/>
    <property type="match status" value="1"/>
</dbReference>
<keyword evidence="6" id="KW-0411">Iron-sulfur</keyword>
<comment type="caution">
    <text evidence="8">The sequence shown here is derived from an EMBL/GenBank/DDBJ whole genome shotgun (WGS) entry which is preliminary data.</text>
</comment>
<reference evidence="8 9" key="1">
    <citation type="journal article" date="2021" name="Sci. Rep.">
        <title>The distribution of antibiotic resistance genes in chicken gut microbiota commensals.</title>
        <authorList>
            <person name="Juricova H."/>
            <person name="Matiasovicova J."/>
            <person name="Kubasova T."/>
            <person name="Cejkova D."/>
            <person name="Rychlik I."/>
        </authorList>
    </citation>
    <scope>NUCLEOTIDE SEQUENCE [LARGE SCALE GENOMIC DNA]</scope>
    <source>
        <strain evidence="8 9">An829</strain>
    </source>
</reference>
<dbReference type="EMBL" id="JACJJC010000012">
    <property type="protein sequence ID" value="MBM6704442.1"/>
    <property type="molecule type" value="Genomic_DNA"/>
</dbReference>
<name>A0ABS2DTH1_9BURK</name>
<protein>
    <submittedName>
        <fullName evidence="8">Radical SAM protein</fullName>
    </submittedName>
</protein>
<keyword evidence="3" id="KW-0949">S-adenosyl-L-methionine</keyword>
<dbReference type="Proteomes" id="UP000715095">
    <property type="component" value="Unassembled WGS sequence"/>
</dbReference>
<dbReference type="InterPro" id="IPR040084">
    <property type="entry name" value="GTPase_Obg"/>
</dbReference>
<proteinExistence type="predicted"/>
<dbReference type="PANTHER" id="PTHR43787:SF11">
    <property type="entry name" value="UPF0026 PROTEIN SLR1464"/>
    <property type="match status" value="1"/>
</dbReference>